<dbReference type="Proteomes" id="UP000440694">
    <property type="component" value="Unassembled WGS sequence"/>
</dbReference>
<keyword evidence="1" id="KW-0472">Membrane</keyword>
<evidence type="ECO:0000313" key="3">
    <source>
        <dbReference type="Proteomes" id="UP000440694"/>
    </source>
</evidence>
<organism evidence="2 3">
    <name type="scientific">Hyphomicrobium album</name>
    <dbReference type="NCBI Taxonomy" id="2665159"/>
    <lineage>
        <taxon>Bacteria</taxon>
        <taxon>Pseudomonadati</taxon>
        <taxon>Pseudomonadota</taxon>
        <taxon>Alphaproteobacteria</taxon>
        <taxon>Hyphomicrobiales</taxon>
        <taxon>Hyphomicrobiaceae</taxon>
        <taxon>Hyphomicrobium</taxon>
    </lineage>
</organism>
<gene>
    <name evidence="2" type="ORF">GIW81_15525</name>
</gene>
<evidence type="ECO:0000256" key="1">
    <source>
        <dbReference type="SAM" id="Phobius"/>
    </source>
</evidence>
<feature type="transmembrane region" description="Helical" evidence="1">
    <location>
        <begin position="100"/>
        <end position="120"/>
    </location>
</feature>
<dbReference type="RefSeq" id="WP_154740258.1">
    <property type="nucleotide sequence ID" value="NZ_WMBQ01000002.1"/>
</dbReference>
<dbReference type="EMBL" id="WMBQ01000002">
    <property type="protein sequence ID" value="MTD95749.1"/>
    <property type="molecule type" value="Genomic_DNA"/>
</dbReference>
<protein>
    <submittedName>
        <fullName evidence="2">Uncharacterized protein</fullName>
    </submittedName>
</protein>
<evidence type="ECO:0000313" key="2">
    <source>
        <dbReference type="EMBL" id="MTD95749.1"/>
    </source>
</evidence>
<comment type="caution">
    <text evidence="2">The sequence shown here is derived from an EMBL/GenBank/DDBJ whole genome shotgun (WGS) entry which is preliminary data.</text>
</comment>
<sequence length="127" mass="13482">MKYIALIAVIAIILLQFSGAVPQSSVGGPMTLALVFFAAVLAVAIHEAWSNKRGVLGWIVNIAVSFVGAFVAAELGNLIFEPILLLFPVKGTLAASGHPLLYVLLAGMTLLSVLGSWIALQIVNRWR</sequence>
<feature type="transmembrane region" description="Helical" evidence="1">
    <location>
        <begin position="56"/>
        <end position="80"/>
    </location>
</feature>
<keyword evidence="3" id="KW-1185">Reference proteome</keyword>
<accession>A0A6I3KMS0</accession>
<keyword evidence="1" id="KW-0812">Transmembrane</keyword>
<reference evidence="2 3" key="1">
    <citation type="submission" date="2019-11" db="EMBL/GenBank/DDBJ databases">
        <title>Identification of a novel strain.</title>
        <authorList>
            <person name="Xu Q."/>
            <person name="Wang G."/>
        </authorList>
    </citation>
    <scope>NUCLEOTIDE SEQUENCE [LARGE SCALE GENOMIC DNA]</scope>
    <source>
        <strain evidence="3">xq</strain>
    </source>
</reference>
<proteinExistence type="predicted"/>
<name>A0A6I3KMS0_9HYPH</name>
<dbReference type="AlphaFoldDB" id="A0A6I3KMS0"/>
<keyword evidence="1" id="KW-1133">Transmembrane helix</keyword>
<feature type="transmembrane region" description="Helical" evidence="1">
    <location>
        <begin position="30"/>
        <end position="49"/>
    </location>
</feature>